<dbReference type="SUPFAM" id="SSF46689">
    <property type="entry name" value="Homeodomain-like"/>
    <property type="match status" value="2"/>
</dbReference>
<evidence type="ECO:0000313" key="11">
    <source>
        <dbReference type="EMBL" id="SEK53049.1"/>
    </source>
</evidence>
<dbReference type="Proteomes" id="UP000199081">
    <property type="component" value="Unassembled WGS sequence"/>
</dbReference>
<dbReference type="CDD" id="cd17536">
    <property type="entry name" value="REC_YesN-like"/>
    <property type="match status" value="1"/>
</dbReference>
<dbReference type="Gene3D" id="1.10.10.60">
    <property type="entry name" value="Homeodomain-like"/>
    <property type="match status" value="2"/>
</dbReference>
<dbReference type="InterPro" id="IPR001789">
    <property type="entry name" value="Sig_transdc_resp-reg_receiver"/>
</dbReference>
<keyword evidence="12" id="KW-1185">Reference proteome</keyword>
<keyword evidence="5" id="KW-0805">Transcription regulation</keyword>
<dbReference type="PROSITE" id="PS50110">
    <property type="entry name" value="RESPONSE_REGULATORY"/>
    <property type="match status" value="1"/>
</dbReference>
<dbReference type="InterPro" id="IPR011006">
    <property type="entry name" value="CheY-like_superfamily"/>
</dbReference>
<evidence type="ECO:0000256" key="3">
    <source>
        <dbReference type="ARBA" id="ARBA00022553"/>
    </source>
</evidence>
<evidence type="ECO:0000256" key="8">
    <source>
        <dbReference type="PROSITE-ProRule" id="PRU00169"/>
    </source>
</evidence>
<evidence type="ECO:0000256" key="7">
    <source>
        <dbReference type="ARBA" id="ARBA00023163"/>
    </source>
</evidence>
<dbReference type="Pfam" id="PF00072">
    <property type="entry name" value="Response_reg"/>
    <property type="match status" value="1"/>
</dbReference>
<dbReference type="PROSITE" id="PS01124">
    <property type="entry name" value="HTH_ARAC_FAMILY_2"/>
    <property type="match status" value="1"/>
</dbReference>
<evidence type="ECO:0000256" key="6">
    <source>
        <dbReference type="ARBA" id="ARBA00023125"/>
    </source>
</evidence>
<dbReference type="InterPro" id="IPR051552">
    <property type="entry name" value="HptR"/>
</dbReference>
<keyword evidence="2" id="KW-0963">Cytoplasm</keyword>
<sequence>MYKLLIVEDERLIRQRLVYGIDFTELDCVVIGEARDGKEGSDMIQELSPDIVLTDINMPVMTAFDMLEQTISHTYSTIILSGYNEFSNAQKAIKFGVTEFVVKPFKESDIVEAIQRAKEQVDEQRYLKHLQKSETMEHTAIYNLPKAAFEDPIVGEMIDYVHTHFSKKIIFGDVAKEIGYSPALLHDKFKKETQTTFNDYLNRYRINQSIQMLRKEDKKLYDIACDCGFSEYKYYNKVFKKYVGISTKEFLDKL</sequence>
<dbReference type="SMART" id="SM00342">
    <property type="entry name" value="HTH_ARAC"/>
    <property type="match status" value="1"/>
</dbReference>
<evidence type="ECO:0000259" key="10">
    <source>
        <dbReference type="PROSITE" id="PS50110"/>
    </source>
</evidence>
<accession>A0A1H7HS13</accession>
<feature type="modified residue" description="4-aspartylphosphate" evidence="8">
    <location>
        <position position="55"/>
    </location>
</feature>
<feature type="domain" description="Response regulatory" evidence="10">
    <location>
        <begin position="3"/>
        <end position="118"/>
    </location>
</feature>
<dbReference type="PANTHER" id="PTHR42713">
    <property type="entry name" value="HISTIDINE KINASE-RELATED"/>
    <property type="match status" value="1"/>
</dbReference>
<comment type="subcellular location">
    <subcellularLocation>
        <location evidence="1">Cytoplasm</location>
    </subcellularLocation>
</comment>
<evidence type="ECO:0000313" key="12">
    <source>
        <dbReference type="Proteomes" id="UP000199081"/>
    </source>
</evidence>
<evidence type="ECO:0000256" key="5">
    <source>
        <dbReference type="ARBA" id="ARBA00023015"/>
    </source>
</evidence>
<dbReference type="PANTHER" id="PTHR42713:SF3">
    <property type="entry name" value="TRANSCRIPTIONAL REGULATORY PROTEIN HPTR"/>
    <property type="match status" value="1"/>
</dbReference>
<protein>
    <submittedName>
        <fullName evidence="11">Two-component system, response regulator YesN</fullName>
    </submittedName>
</protein>
<dbReference type="GO" id="GO:0003700">
    <property type="term" value="F:DNA-binding transcription factor activity"/>
    <property type="evidence" value="ECO:0007669"/>
    <property type="project" value="InterPro"/>
</dbReference>
<dbReference type="EMBL" id="FNZU01000003">
    <property type="protein sequence ID" value="SEK53049.1"/>
    <property type="molecule type" value="Genomic_DNA"/>
</dbReference>
<keyword evidence="7" id="KW-0804">Transcription</keyword>
<dbReference type="GO" id="GO:0000160">
    <property type="term" value="P:phosphorelay signal transduction system"/>
    <property type="evidence" value="ECO:0007669"/>
    <property type="project" value="UniProtKB-KW"/>
</dbReference>
<gene>
    <name evidence="11" type="ORF">SAMN04488099_103160</name>
</gene>
<evidence type="ECO:0000259" key="9">
    <source>
        <dbReference type="PROSITE" id="PS01124"/>
    </source>
</evidence>
<dbReference type="Pfam" id="PF12833">
    <property type="entry name" value="HTH_18"/>
    <property type="match status" value="1"/>
</dbReference>
<dbReference type="STRING" id="426702.SAMN04488099_103160"/>
<dbReference type="RefSeq" id="WP_091479355.1">
    <property type="nucleotide sequence ID" value="NZ_BJYC01000006.1"/>
</dbReference>
<keyword evidence="6" id="KW-0238">DNA-binding</keyword>
<dbReference type="GO" id="GO:0043565">
    <property type="term" value="F:sequence-specific DNA binding"/>
    <property type="evidence" value="ECO:0007669"/>
    <property type="project" value="InterPro"/>
</dbReference>
<organism evidence="11 12">
    <name type="scientific">Alkalibacterium pelagium</name>
    <dbReference type="NCBI Taxonomy" id="426702"/>
    <lineage>
        <taxon>Bacteria</taxon>
        <taxon>Bacillati</taxon>
        <taxon>Bacillota</taxon>
        <taxon>Bacilli</taxon>
        <taxon>Lactobacillales</taxon>
        <taxon>Carnobacteriaceae</taxon>
        <taxon>Alkalibacterium</taxon>
    </lineage>
</organism>
<evidence type="ECO:0000256" key="2">
    <source>
        <dbReference type="ARBA" id="ARBA00022490"/>
    </source>
</evidence>
<keyword evidence="4" id="KW-0902">Two-component regulatory system</keyword>
<feature type="domain" description="HTH araC/xylS-type" evidence="9">
    <location>
        <begin position="155"/>
        <end position="253"/>
    </location>
</feature>
<dbReference type="OrthoDB" id="9759232at2"/>
<evidence type="ECO:0000256" key="4">
    <source>
        <dbReference type="ARBA" id="ARBA00023012"/>
    </source>
</evidence>
<dbReference type="SUPFAM" id="SSF52172">
    <property type="entry name" value="CheY-like"/>
    <property type="match status" value="1"/>
</dbReference>
<evidence type="ECO:0000256" key="1">
    <source>
        <dbReference type="ARBA" id="ARBA00004496"/>
    </source>
</evidence>
<dbReference type="Gene3D" id="3.40.50.2300">
    <property type="match status" value="1"/>
</dbReference>
<keyword evidence="3 8" id="KW-0597">Phosphoprotein</keyword>
<reference evidence="12" key="1">
    <citation type="submission" date="2016-10" db="EMBL/GenBank/DDBJ databases">
        <authorList>
            <person name="Varghese N."/>
            <person name="Submissions S."/>
        </authorList>
    </citation>
    <scope>NUCLEOTIDE SEQUENCE [LARGE SCALE GENOMIC DNA]</scope>
    <source>
        <strain evidence="12">DSM 19183</strain>
    </source>
</reference>
<name>A0A1H7HS13_9LACT</name>
<dbReference type="InterPro" id="IPR018060">
    <property type="entry name" value="HTH_AraC"/>
</dbReference>
<dbReference type="GO" id="GO:0005737">
    <property type="term" value="C:cytoplasm"/>
    <property type="evidence" value="ECO:0007669"/>
    <property type="project" value="UniProtKB-SubCell"/>
</dbReference>
<dbReference type="AlphaFoldDB" id="A0A1H7HS13"/>
<dbReference type="SMART" id="SM00448">
    <property type="entry name" value="REC"/>
    <property type="match status" value="1"/>
</dbReference>
<dbReference type="InterPro" id="IPR009057">
    <property type="entry name" value="Homeodomain-like_sf"/>
</dbReference>
<proteinExistence type="predicted"/>